<evidence type="ECO:0000256" key="1">
    <source>
        <dbReference type="SAM" id="MobiDB-lite"/>
    </source>
</evidence>
<keyword evidence="3" id="KW-1185">Reference proteome</keyword>
<gene>
    <name evidence="2" type="ORF">DND132_1438</name>
</gene>
<dbReference type="Proteomes" id="UP000007845">
    <property type="component" value="Chromosome"/>
</dbReference>
<protein>
    <recommendedName>
        <fullName evidence="4">DUF2357 domain-containing protein</fullName>
    </recommendedName>
</protein>
<dbReference type="HOGENOM" id="CLU_500327_0_0_7"/>
<proteinExistence type="predicted"/>
<dbReference type="eggNOG" id="COG1700">
    <property type="taxonomic scope" value="Bacteria"/>
</dbReference>
<dbReference type="Pfam" id="PF04411">
    <property type="entry name" value="PDDEXK_7"/>
    <property type="match status" value="1"/>
</dbReference>
<evidence type="ECO:0008006" key="4">
    <source>
        <dbReference type="Google" id="ProtNLM"/>
    </source>
</evidence>
<reference evidence="2 3" key="1">
    <citation type="journal article" date="2011" name="J. Bacteriol.">
        <title>Genome sequence of the mercury-methylating strain Desulfovibrio desulfuricans ND132.</title>
        <authorList>
            <person name="Brown S.D."/>
            <person name="Gilmour C.C."/>
            <person name="Kucken A.M."/>
            <person name="Wall J.D."/>
            <person name="Elias D.A."/>
            <person name="Brandt C.C."/>
            <person name="Podar M."/>
            <person name="Chertkov O."/>
            <person name="Held B."/>
            <person name="Bruce D.C."/>
            <person name="Detter J.C."/>
            <person name="Tapia R."/>
            <person name="Han C.S."/>
            <person name="Goodwin L.A."/>
            <person name="Cheng J.F."/>
            <person name="Pitluck S."/>
            <person name="Woyke T."/>
            <person name="Mikhailova N."/>
            <person name="Ivanova N.N."/>
            <person name="Han J."/>
            <person name="Lucas S."/>
            <person name="Lapidus A.L."/>
            <person name="Land M.L."/>
            <person name="Hauser L.J."/>
            <person name="Palumbo A.V."/>
        </authorList>
    </citation>
    <scope>NUCLEOTIDE SEQUENCE [LARGE SCALE GENOMIC DNA]</scope>
    <source>
        <strain evidence="2 3">ND132</strain>
    </source>
</reference>
<accession>F0JE37</accession>
<dbReference type="RefSeq" id="WP_014322074.1">
    <property type="nucleotide sequence ID" value="NC_016803.1"/>
</dbReference>
<dbReference type="AlphaFoldDB" id="F0JE37"/>
<name>F0JE37_9BACT</name>
<dbReference type="InterPro" id="IPR007505">
    <property type="entry name" value="PDDEXK_7"/>
</dbReference>
<dbReference type="EMBL" id="CP003220">
    <property type="protein sequence ID" value="EGB14646.1"/>
    <property type="molecule type" value="Genomic_DNA"/>
</dbReference>
<dbReference type="STRING" id="641491.DND132_1438"/>
<evidence type="ECO:0000313" key="2">
    <source>
        <dbReference type="EMBL" id="EGB14646.1"/>
    </source>
</evidence>
<dbReference type="OrthoDB" id="5491436at2"/>
<organism evidence="2 3">
    <name type="scientific">Pseudodesulfovibrio mercurii</name>
    <dbReference type="NCBI Taxonomy" id="641491"/>
    <lineage>
        <taxon>Bacteria</taxon>
        <taxon>Pseudomonadati</taxon>
        <taxon>Thermodesulfobacteriota</taxon>
        <taxon>Desulfovibrionia</taxon>
        <taxon>Desulfovibrionales</taxon>
        <taxon>Desulfovibrionaceae</taxon>
    </lineage>
</organism>
<sequence>MIECSVFCAGERIGPEFGSLRLEENASYEVVVETGPDARLWLDHLPLPAVAAGRFALTTGFWVGDSLLRVESEGERAEYPVRVRPSGYKLLQGEWQAMLADVETWLSGASVGMEGGQGGSADVHGGASPQFLTVALLPLVRALVESLTAICTSPRTKDAGYWADVELRRMRKAGREAVSWVSRHPEVGAWLDPWKRLELLGDEPLVPLRRVQETIDHPANRYVLWLAGRAARRLESVSTALREMAERYPGNDSAPWCLARSSAMEAAAASVRRAIRRSPLRHLTPRPPSEAALLVVLDDPVYARFHNLGRLFCSPRFNLDGNAAQLGAPVRPSFELYEIWCFLSVVEGLRNALPGWSWITRGYGRILDLGSSGAGAAACGVAPDGTRVEVEFNAVFPGFFARSNAKRWSLSSERRPDIVLSVRRPSGDGWWACLDAKYRVGRANLGNAFASVHIYRDALVWEDLGGSPVWSFLLSPKAGDDTREWFSPAFRETFARGVWELRPSATNDRELEAWLASAVGQQDGPPCVPPAPTNPADHVPHQEG</sequence>
<dbReference type="KEGG" id="ddn:DND132_1438"/>
<feature type="region of interest" description="Disordered" evidence="1">
    <location>
        <begin position="520"/>
        <end position="544"/>
    </location>
</feature>
<evidence type="ECO:0000313" key="3">
    <source>
        <dbReference type="Proteomes" id="UP000007845"/>
    </source>
</evidence>